<evidence type="ECO:0000313" key="3">
    <source>
        <dbReference type="Proteomes" id="UP001379533"/>
    </source>
</evidence>
<dbReference type="EMBL" id="CP089982">
    <property type="protein sequence ID" value="WXA97232.1"/>
    <property type="molecule type" value="Genomic_DNA"/>
</dbReference>
<reference evidence="2 3" key="1">
    <citation type="submission" date="2021-12" db="EMBL/GenBank/DDBJ databases">
        <title>Discovery of the Pendulisporaceae a myxobacterial family with distinct sporulation behavior and unique specialized metabolism.</title>
        <authorList>
            <person name="Garcia R."/>
            <person name="Popoff A."/>
            <person name="Bader C.D."/>
            <person name="Loehr J."/>
            <person name="Walesch S."/>
            <person name="Walt C."/>
            <person name="Boldt J."/>
            <person name="Bunk B."/>
            <person name="Haeckl F.J.F.P.J."/>
            <person name="Gunesch A.P."/>
            <person name="Birkelbach J."/>
            <person name="Nuebel U."/>
            <person name="Pietschmann T."/>
            <person name="Bach T."/>
            <person name="Mueller R."/>
        </authorList>
    </citation>
    <scope>NUCLEOTIDE SEQUENCE [LARGE SCALE GENOMIC DNA]</scope>
    <source>
        <strain evidence="2 3">MSr12523</strain>
    </source>
</reference>
<protein>
    <recommendedName>
        <fullName evidence="4">Lipoprotein</fullName>
    </recommendedName>
</protein>
<gene>
    <name evidence="2" type="ORF">LZC95_10335</name>
</gene>
<name>A0ABZ2KEW1_9BACT</name>
<dbReference type="Proteomes" id="UP001379533">
    <property type="component" value="Chromosome"/>
</dbReference>
<keyword evidence="1" id="KW-0732">Signal</keyword>
<evidence type="ECO:0000256" key="1">
    <source>
        <dbReference type="SAM" id="SignalP"/>
    </source>
</evidence>
<keyword evidence="3" id="KW-1185">Reference proteome</keyword>
<dbReference type="RefSeq" id="WP_394847847.1">
    <property type="nucleotide sequence ID" value="NZ_CP089982.1"/>
</dbReference>
<dbReference type="PROSITE" id="PS51257">
    <property type="entry name" value="PROKAR_LIPOPROTEIN"/>
    <property type="match status" value="1"/>
</dbReference>
<proteinExistence type="predicted"/>
<evidence type="ECO:0000313" key="2">
    <source>
        <dbReference type="EMBL" id="WXA97232.1"/>
    </source>
</evidence>
<feature type="chain" id="PRO_5045977830" description="Lipoprotein" evidence="1">
    <location>
        <begin position="28"/>
        <end position="99"/>
    </location>
</feature>
<organism evidence="2 3">
    <name type="scientific">Pendulispora brunnea</name>
    <dbReference type="NCBI Taxonomy" id="2905690"/>
    <lineage>
        <taxon>Bacteria</taxon>
        <taxon>Pseudomonadati</taxon>
        <taxon>Myxococcota</taxon>
        <taxon>Myxococcia</taxon>
        <taxon>Myxococcales</taxon>
        <taxon>Sorangiineae</taxon>
        <taxon>Pendulisporaceae</taxon>
        <taxon>Pendulispora</taxon>
    </lineage>
</organism>
<evidence type="ECO:0008006" key="4">
    <source>
        <dbReference type="Google" id="ProtNLM"/>
    </source>
</evidence>
<sequence>MFSPRSASRVAPVMFATLAAFGLMACAAQGVGQPQTGASVASNYDPSASFDPSSLYQPSSNVRAVAATNGSREAAPRTTHCTDAEVGSVGVSPNARLCP</sequence>
<feature type="signal peptide" evidence="1">
    <location>
        <begin position="1"/>
        <end position="27"/>
    </location>
</feature>
<accession>A0ABZ2KEW1</accession>